<evidence type="ECO:0000256" key="5">
    <source>
        <dbReference type="ARBA" id="ARBA00023136"/>
    </source>
</evidence>
<evidence type="ECO:0000256" key="4">
    <source>
        <dbReference type="ARBA" id="ARBA00022989"/>
    </source>
</evidence>
<dbReference type="InterPro" id="IPR029454">
    <property type="entry name" value="ODR-4-like"/>
</dbReference>
<dbReference type="EMBL" id="MNCJ02000331">
    <property type="protein sequence ID" value="KAF5758128.1"/>
    <property type="molecule type" value="Genomic_DNA"/>
</dbReference>
<keyword evidence="5" id="KW-0472">Membrane</keyword>
<comment type="caution">
    <text evidence="7">The sequence shown here is derived from an EMBL/GenBank/DDBJ whole genome shotgun (WGS) entry which is preliminary data.</text>
</comment>
<keyword evidence="6" id="KW-0732">Signal</keyword>
<protein>
    <submittedName>
        <fullName evidence="7">Uncharacterized protein</fullName>
    </submittedName>
</protein>
<keyword evidence="8" id="KW-1185">Reference proteome</keyword>
<organism evidence="7 8">
    <name type="scientific">Helianthus annuus</name>
    <name type="common">Common sunflower</name>
    <dbReference type="NCBI Taxonomy" id="4232"/>
    <lineage>
        <taxon>Eukaryota</taxon>
        <taxon>Viridiplantae</taxon>
        <taxon>Streptophyta</taxon>
        <taxon>Embryophyta</taxon>
        <taxon>Tracheophyta</taxon>
        <taxon>Spermatophyta</taxon>
        <taxon>Magnoliopsida</taxon>
        <taxon>eudicotyledons</taxon>
        <taxon>Gunneridae</taxon>
        <taxon>Pentapetalae</taxon>
        <taxon>asterids</taxon>
        <taxon>campanulids</taxon>
        <taxon>Asterales</taxon>
        <taxon>Asteraceae</taxon>
        <taxon>Asteroideae</taxon>
        <taxon>Heliantheae alliance</taxon>
        <taxon>Heliantheae</taxon>
        <taxon>Helianthus</taxon>
    </lineage>
</organism>
<evidence type="ECO:0000256" key="3">
    <source>
        <dbReference type="ARBA" id="ARBA00022692"/>
    </source>
</evidence>
<evidence type="ECO:0000256" key="2">
    <source>
        <dbReference type="ARBA" id="ARBA00010131"/>
    </source>
</evidence>
<dbReference type="GO" id="GO:0008104">
    <property type="term" value="P:intracellular protein localization"/>
    <property type="evidence" value="ECO:0000318"/>
    <property type="project" value="GO_Central"/>
</dbReference>
<sequence>MLNLLDLVGFCLRLYVNGLLVRVKWMIVVMDHLWQLGGFLKDLSETTLVNFCSGVQLTVSLCSFDRTAKMVKTVIREEIRLTSVEDRLSKFSLSFQVGLVIGKISTSLDRGFVFDLVPTPENQLLGLLRVKRILIRRKGDRNRNRNRILCRVCWLIRIGLLNMLVRFQECYLATVKGVADAAPIRDSNWDERLLIHISYSARRWTCKNCSLSLNITSSSLRPCDFKMRRVLSTLQTFKCHVEELKGAKDLIDGNLVDVDEQYASDGCCWILVFTGSICSFAYSNSKEPISQDLADIKGDIISSLYSRFDVICDEADGQMDSVADGNEESVNGVLNQIHIPQL</sequence>
<evidence type="ECO:0000313" key="7">
    <source>
        <dbReference type="EMBL" id="KAF5758128.1"/>
    </source>
</evidence>
<comment type="similarity">
    <text evidence="2">Belongs to the ODR-4 family.</text>
</comment>
<evidence type="ECO:0000313" key="8">
    <source>
        <dbReference type="Proteomes" id="UP000215914"/>
    </source>
</evidence>
<accession>A0A9K3GX32</accession>
<dbReference type="AlphaFoldDB" id="A0A9K3GX32"/>
<dbReference type="PANTHER" id="PTHR33966">
    <property type="entry name" value="PROTEIN ODR-4 HOMOLOG"/>
    <property type="match status" value="1"/>
</dbReference>
<reference evidence="7" key="2">
    <citation type="submission" date="2020-06" db="EMBL/GenBank/DDBJ databases">
        <title>Helianthus annuus Genome sequencing and assembly Release 2.</title>
        <authorList>
            <person name="Gouzy J."/>
            <person name="Langlade N."/>
            <person name="Munos S."/>
        </authorList>
    </citation>
    <scope>NUCLEOTIDE SEQUENCE</scope>
    <source>
        <tissue evidence="7">Leaves</tissue>
    </source>
</reference>
<comment type="subcellular location">
    <subcellularLocation>
        <location evidence="1">Membrane</location>
    </subcellularLocation>
</comment>
<gene>
    <name evidence="7" type="ORF">HanXRQr2_Chr16g0725791</name>
</gene>
<reference evidence="7" key="1">
    <citation type="journal article" date="2017" name="Nature">
        <title>The sunflower genome provides insights into oil metabolism, flowering and Asterid evolution.</title>
        <authorList>
            <person name="Badouin H."/>
            <person name="Gouzy J."/>
            <person name="Grassa C.J."/>
            <person name="Murat F."/>
            <person name="Staton S.E."/>
            <person name="Cottret L."/>
            <person name="Lelandais-Briere C."/>
            <person name="Owens G.L."/>
            <person name="Carrere S."/>
            <person name="Mayjonade B."/>
            <person name="Legrand L."/>
            <person name="Gill N."/>
            <person name="Kane N.C."/>
            <person name="Bowers J.E."/>
            <person name="Hubner S."/>
            <person name="Bellec A."/>
            <person name="Berard A."/>
            <person name="Berges H."/>
            <person name="Blanchet N."/>
            <person name="Boniface M.C."/>
            <person name="Brunel D."/>
            <person name="Catrice O."/>
            <person name="Chaidir N."/>
            <person name="Claudel C."/>
            <person name="Donnadieu C."/>
            <person name="Faraut T."/>
            <person name="Fievet G."/>
            <person name="Helmstetter N."/>
            <person name="King M."/>
            <person name="Knapp S.J."/>
            <person name="Lai Z."/>
            <person name="Le Paslier M.C."/>
            <person name="Lippi Y."/>
            <person name="Lorenzon L."/>
            <person name="Mandel J.R."/>
            <person name="Marage G."/>
            <person name="Marchand G."/>
            <person name="Marquand E."/>
            <person name="Bret-Mestries E."/>
            <person name="Morien E."/>
            <person name="Nambeesan S."/>
            <person name="Nguyen T."/>
            <person name="Pegot-Espagnet P."/>
            <person name="Pouilly N."/>
            <person name="Raftis F."/>
            <person name="Sallet E."/>
            <person name="Schiex T."/>
            <person name="Thomas J."/>
            <person name="Vandecasteele C."/>
            <person name="Vares D."/>
            <person name="Vear F."/>
            <person name="Vautrin S."/>
            <person name="Crespi M."/>
            <person name="Mangin B."/>
            <person name="Burke J.M."/>
            <person name="Salse J."/>
            <person name="Munos S."/>
            <person name="Vincourt P."/>
            <person name="Rieseberg L.H."/>
            <person name="Langlade N.B."/>
        </authorList>
    </citation>
    <scope>NUCLEOTIDE SEQUENCE</scope>
    <source>
        <tissue evidence="7">Leaves</tissue>
    </source>
</reference>
<keyword evidence="4" id="KW-1133">Transmembrane helix</keyword>
<dbReference type="GO" id="GO:0016020">
    <property type="term" value="C:membrane"/>
    <property type="evidence" value="ECO:0007669"/>
    <property type="project" value="UniProtKB-SubCell"/>
</dbReference>
<dbReference type="PANTHER" id="PTHR33966:SF1">
    <property type="entry name" value="PROTEIN ODR-4 HOMOLOG"/>
    <property type="match status" value="1"/>
</dbReference>
<name>A0A9K3GX32_HELAN</name>
<feature type="chain" id="PRO_5039889515" evidence="6">
    <location>
        <begin position="19"/>
        <end position="342"/>
    </location>
</feature>
<evidence type="ECO:0000256" key="1">
    <source>
        <dbReference type="ARBA" id="ARBA00004370"/>
    </source>
</evidence>
<proteinExistence type="inferred from homology"/>
<feature type="signal peptide" evidence="6">
    <location>
        <begin position="1"/>
        <end position="18"/>
    </location>
</feature>
<keyword evidence="3" id="KW-0812">Transmembrane</keyword>
<dbReference type="Pfam" id="PF14778">
    <property type="entry name" value="ODR4-like"/>
    <property type="match status" value="2"/>
</dbReference>
<evidence type="ECO:0000256" key="6">
    <source>
        <dbReference type="SAM" id="SignalP"/>
    </source>
</evidence>
<dbReference type="Proteomes" id="UP000215914">
    <property type="component" value="Unassembled WGS sequence"/>
</dbReference>
<dbReference type="Gramene" id="mRNA:HanXRQr2_Chr16g0725791">
    <property type="protein sequence ID" value="mRNA:HanXRQr2_Chr16g0725791"/>
    <property type="gene ID" value="HanXRQr2_Chr16g0725791"/>
</dbReference>